<sequence>MFPPTESNCQGPRASQDWSRGFHQQGDRTAGRGQQLRMLGLPDQAVNGLRSFIHDSADKTIQADHNRCPKFIRRLTTANMTASHGALAIAGTNSFEGPSTKRVIKTCVATRYMARTSSRRSPHVERGRRLPNLMTGDCNPDESSIAPSPRRSGSKNSPGKAPTSSRLQLSPSPASAVASTSRLRTANLTHEELTKPSMVMGSSEQDFSSYPRQRAASSSLDPDKDPARARFDLGRGPGRGRRQPISCYPCRARKLKCDESQPCFQCRRKGKEGDCIFAPHIRRRGKSRKKTMEDAN</sequence>
<accession>A0A1Y1UPK7</accession>
<comment type="caution">
    <text evidence="3">The sequence shown here is derived from an EMBL/GenBank/DDBJ whole genome shotgun (WGS) entry which is preliminary data.</text>
</comment>
<dbReference type="Pfam" id="PF00172">
    <property type="entry name" value="Zn_clus"/>
    <property type="match status" value="1"/>
</dbReference>
<feature type="compositionally biased region" description="Low complexity" evidence="1">
    <location>
        <begin position="170"/>
        <end position="181"/>
    </location>
</feature>
<evidence type="ECO:0000313" key="3">
    <source>
        <dbReference type="EMBL" id="ORX39990.1"/>
    </source>
</evidence>
<dbReference type="AlphaFoldDB" id="A0A1Y1UPK7"/>
<evidence type="ECO:0000313" key="4">
    <source>
        <dbReference type="Proteomes" id="UP000193218"/>
    </source>
</evidence>
<feature type="compositionally biased region" description="Polar residues" evidence="1">
    <location>
        <begin position="1"/>
        <end position="10"/>
    </location>
</feature>
<dbReference type="InterPro" id="IPR001138">
    <property type="entry name" value="Zn2Cys6_DnaBD"/>
</dbReference>
<dbReference type="SMART" id="SM00066">
    <property type="entry name" value="GAL4"/>
    <property type="match status" value="1"/>
</dbReference>
<feature type="compositionally biased region" description="Polar residues" evidence="1">
    <location>
        <begin position="200"/>
        <end position="220"/>
    </location>
</feature>
<organism evidence="3 4">
    <name type="scientific">Kockovaella imperatae</name>
    <dbReference type="NCBI Taxonomy" id="4999"/>
    <lineage>
        <taxon>Eukaryota</taxon>
        <taxon>Fungi</taxon>
        <taxon>Dikarya</taxon>
        <taxon>Basidiomycota</taxon>
        <taxon>Agaricomycotina</taxon>
        <taxon>Tremellomycetes</taxon>
        <taxon>Tremellales</taxon>
        <taxon>Cuniculitremaceae</taxon>
        <taxon>Kockovaella</taxon>
    </lineage>
</organism>
<dbReference type="GeneID" id="33560731"/>
<dbReference type="EMBL" id="NBSH01000002">
    <property type="protein sequence ID" value="ORX39990.1"/>
    <property type="molecule type" value="Genomic_DNA"/>
</dbReference>
<evidence type="ECO:0000256" key="1">
    <source>
        <dbReference type="SAM" id="MobiDB-lite"/>
    </source>
</evidence>
<feature type="region of interest" description="Disordered" evidence="1">
    <location>
        <begin position="1"/>
        <end position="32"/>
    </location>
</feature>
<dbReference type="InParanoid" id="A0A1Y1UPK7"/>
<dbReference type="CDD" id="cd00067">
    <property type="entry name" value="GAL4"/>
    <property type="match status" value="1"/>
</dbReference>
<evidence type="ECO:0000259" key="2">
    <source>
        <dbReference type="PROSITE" id="PS50048"/>
    </source>
</evidence>
<dbReference type="PROSITE" id="PS50048">
    <property type="entry name" value="ZN2_CY6_FUNGAL_2"/>
    <property type="match status" value="1"/>
</dbReference>
<dbReference type="RefSeq" id="XP_021873775.1">
    <property type="nucleotide sequence ID" value="XM_022018922.1"/>
</dbReference>
<dbReference type="Gene3D" id="4.10.240.10">
    <property type="entry name" value="Zn(2)-C6 fungal-type DNA-binding domain"/>
    <property type="match status" value="1"/>
</dbReference>
<dbReference type="GO" id="GO:0000981">
    <property type="term" value="F:DNA-binding transcription factor activity, RNA polymerase II-specific"/>
    <property type="evidence" value="ECO:0007669"/>
    <property type="project" value="InterPro"/>
</dbReference>
<name>A0A1Y1UPK7_9TREE</name>
<dbReference type="SUPFAM" id="SSF57701">
    <property type="entry name" value="Zn2/Cys6 DNA-binding domain"/>
    <property type="match status" value="1"/>
</dbReference>
<dbReference type="InterPro" id="IPR036864">
    <property type="entry name" value="Zn2-C6_fun-type_DNA-bd_sf"/>
</dbReference>
<gene>
    <name evidence="3" type="ORF">BD324DRAFT_667563</name>
</gene>
<dbReference type="GO" id="GO:0008270">
    <property type="term" value="F:zinc ion binding"/>
    <property type="evidence" value="ECO:0007669"/>
    <property type="project" value="InterPro"/>
</dbReference>
<feature type="domain" description="Zn(2)-C6 fungal-type" evidence="2">
    <location>
        <begin position="246"/>
        <end position="277"/>
    </location>
</feature>
<reference evidence="3 4" key="1">
    <citation type="submission" date="2017-03" db="EMBL/GenBank/DDBJ databases">
        <title>Widespread Adenine N6-methylation of Active Genes in Fungi.</title>
        <authorList>
            <consortium name="DOE Joint Genome Institute"/>
            <person name="Mondo S.J."/>
            <person name="Dannebaum R.O."/>
            <person name="Kuo R.C."/>
            <person name="Louie K.B."/>
            <person name="Bewick A.J."/>
            <person name="Labutti K."/>
            <person name="Haridas S."/>
            <person name="Kuo A."/>
            <person name="Salamov A."/>
            <person name="Ahrendt S.R."/>
            <person name="Lau R."/>
            <person name="Bowen B.P."/>
            <person name="Lipzen A."/>
            <person name="Sullivan W."/>
            <person name="Andreopoulos W.B."/>
            <person name="Clum A."/>
            <person name="Lindquist E."/>
            <person name="Daum C."/>
            <person name="Northen T.R."/>
            <person name="Ramamoorthy G."/>
            <person name="Schmitz R.J."/>
            <person name="Gryganskyi A."/>
            <person name="Culley D."/>
            <person name="Magnuson J."/>
            <person name="James T.Y."/>
            <person name="O'Malley M.A."/>
            <person name="Stajich J.E."/>
            <person name="Spatafora J.W."/>
            <person name="Visel A."/>
            <person name="Grigoriev I.V."/>
        </authorList>
    </citation>
    <scope>NUCLEOTIDE SEQUENCE [LARGE SCALE GENOMIC DNA]</scope>
    <source>
        <strain evidence="3 4">NRRL Y-17943</strain>
    </source>
</reference>
<dbReference type="STRING" id="4999.A0A1Y1UPK7"/>
<keyword evidence="4" id="KW-1185">Reference proteome</keyword>
<protein>
    <recommendedName>
        <fullName evidence="2">Zn(2)-C6 fungal-type domain-containing protein</fullName>
    </recommendedName>
</protein>
<dbReference type="PROSITE" id="PS00463">
    <property type="entry name" value="ZN2_CY6_FUNGAL_1"/>
    <property type="match status" value="1"/>
</dbReference>
<feature type="compositionally biased region" description="Basic and acidic residues" evidence="1">
    <location>
        <begin position="221"/>
        <end position="233"/>
    </location>
</feature>
<feature type="compositionally biased region" description="Polar residues" evidence="1">
    <location>
        <begin position="154"/>
        <end position="169"/>
    </location>
</feature>
<dbReference type="Proteomes" id="UP000193218">
    <property type="component" value="Unassembled WGS sequence"/>
</dbReference>
<feature type="region of interest" description="Disordered" evidence="1">
    <location>
        <begin position="114"/>
        <end position="243"/>
    </location>
</feature>
<dbReference type="OrthoDB" id="39175at2759"/>
<proteinExistence type="predicted"/>